<name>A0A3E4N276_9BACT</name>
<dbReference type="AlphaFoldDB" id="A0A3E4N276"/>
<evidence type="ECO:0000313" key="4">
    <source>
        <dbReference type="Proteomes" id="UP000285750"/>
    </source>
</evidence>
<comment type="caution">
    <text evidence="1">The sequence shown here is derived from an EMBL/GenBank/DDBJ whole genome shotgun (WGS) entry which is preliminary data.</text>
</comment>
<gene>
    <name evidence="2" type="ORF">DWY14_16865</name>
    <name evidence="1" type="ORF">DXD04_07740</name>
</gene>
<protein>
    <submittedName>
        <fullName evidence="1">Uncharacterized protein</fullName>
    </submittedName>
</protein>
<evidence type="ECO:0000313" key="3">
    <source>
        <dbReference type="Proteomes" id="UP000260862"/>
    </source>
</evidence>
<dbReference type="Proteomes" id="UP000285750">
    <property type="component" value="Unassembled WGS sequence"/>
</dbReference>
<evidence type="ECO:0000313" key="1">
    <source>
        <dbReference type="EMBL" id="RGK56129.1"/>
    </source>
</evidence>
<dbReference type="RefSeq" id="WP_117672354.1">
    <property type="nucleotide sequence ID" value="NZ_CABOGR010000012.1"/>
</dbReference>
<accession>A0A3E4N276</accession>
<reference evidence="3 4" key="1">
    <citation type="submission" date="2018-08" db="EMBL/GenBank/DDBJ databases">
        <title>A genome reference for cultivated species of the human gut microbiota.</title>
        <authorList>
            <person name="Zou Y."/>
            <person name="Xue W."/>
            <person name="Luo G."/>
        </authorList>
    </citation>
    <scope>NUCLEOTIDE SEQUENCE [LARGE SCALE GENOMIC DNA]</scope>
    <source>
        <strain evidence="2 4">AF24-16AC</strain>
        <strain evidence="1 3">TF10-3AC</strain>
    </source>
</reference>
<dbReference type="EMBL" id="QSQT01000012">
    <property type="protein sequence ID" value="RGK56129.1"/>
    <property type="molecule type" value="Genomic_DNA"/>
</dbReference>
<keyword evidence="3" id="KW-1185">Reference proteome</keyword>
<sequence length="171" mass="19921">MKSIIHIIMIILTLCSYGCKSDKDEFKITDVQFKNNIFKPLYMNYDYGTPICNKQDLEKYRLKRLGQKIRVTYYDKSIRLEILDASNNKEFILDYKGNGKYSGDGIDAIIDEKTFNNSITININAQVELDVDLTIFKKYEKAKSEPSQGWEGLNENYWLMTNKSIIITAKK</sequence>
<organism evidence="1 3">
    <name type="scientific">Phocaeicola plebeius</name>
    <dbReference type="NCBI Taxonomy" id="310297"/>
    <lineage>
        <taxon>Bacteria</taxon>
        <taxon>Pseudomonadati</taxon>
        <taxon>Bacteroidota</taxon>
        <taxon>Bacteroidia</taxon>
        <taxon>Bacteroidales</taxon>
        <taxon>Bacteroidaceae</taxon>
        <taxon>Phocaeicola</taxon>
    </lineage>
</organism>
<dbReference type="EMBL" id="QRUY01000066">
    <property type="protein sequence ID" value="RGS01734.1"/>
    <property type="molecule type" value="Genomic_DNA"/>
</dbReference>
<dbReference type="Proteomes" id="UP000260862">
    <property type="component" value="Unassembled WGS sequence"/>
</dbReference>
<evidence type="ECO:0000313" key="2">
    <source>
        <dbReference type="EMBL" id="RGS01734.1"/>
    </source>
</evidence>
<proteinExistence type="predicted"/>